<protein>
    <submittedName>
        <fullName evidence="1">Uncharacterized protein</fullName>
    </submittedName>
</protein>
<name>A0ABT5FC51_9GAMM</name>
<gene>
    <name evidence="1" type="ORF">PN838_10590</name>
</gene>
<dbReference type="Proteomes" id="UP001528411">
    <property type="component" value="Unassembled WGS sequence"/>
</dbReference>
<dbReference type="EMBL" id="JAQOMS010000002">
    <property type="protein sequence ID" value="MDC2889128.1"/>
    <property type="molecule type" value="Genomic_DNA"/>
</dbReference>
<proteinExistence type="predicted"/>
<evidence type="ECO:0000313" key="2">
    <source>
        <dbReference type="Proteomes" id="UP001528411"/>
    </source>
</evidence>
<dbReference type="RefSeq" id="WP_272180630.1">
    <property type="nucleotide sequence ID" value="NZ_JAQOMS010000002.1"/>
</dbReference>
<organism evidence="1 2">
    <name type="scientific">Psychrosphaera algicola</name>
    <dbReference type="NCBI Taxonomy" id="3023714"/>
    <lineage>
        <taxon>Bacteria</taxon>
        <taxon>Pseudomonadati</taxon>
        <taxon>Pseudomonadota</taxon>
        <taxon>Gammaproteobacteria</taxon>
        <taxon>Alteromonadales</taxon>
        <taxon>Pseudoalteromonadaceae</taxon>
        <taxon>Psychrosphaera</taxon>
    </lineage>
</organism>
<comment type="caution">
    <text evidence="1">The sequence shown here is derived from an EMBL/GenBank/DDBJ whole genome shotgun (WGS) entry which is preliminary data.</text>
</comment>
<keyword evidence="2" id="KW-1185">Reference proteome</keyword>
<accession>A0ABT5FC51</accession>
<evidence type="ECO:0000313" key="1">
    <source>
        <dbReference type="EMBL" id="MDC2889128.1"/>
    </source>
</evidence>
<sequence length="101" mass="11569">MLRAYQQPVQTIENALNRFRIASNDRINQTAFTVITNKQDELGLAKSYSDRLLKKGFSNSSQANTLKLTLVGPELQYSMQNDHHAYRAIGEVFFPIMVMLF</sequence>
<reference evidence="1 2" key="1">
    <citation type="submission" date="2023-01" db="EMBL/GenBank/DDBJ databases">
        <title>Psychrosphaera sp. nov., isolated from marine algae.</title>
        <authorList>
            <person name="Bayburt H."/>
            <person name="Choi B.J."/>
            <person name="Kim J.M."/>
            <person name="Choi D.G."/>
            <person name="Jeon C.O."/>
        </authorList>
    </citation>
    <scope>NUCLEOTIDE SEQUENCE [LARGE SCALE GENOMIC DNA]</scope>
    <source>
        <strain evidence="1 2">G1-22</strain>
    </source>
</reference>